<dbReference type="NCBIfam" id="NF007161">
    <property type="entry name" value="PRK09599.1"/>
    <property type="match status" value="1"/>
</dbReference>
<dbReference type="Pfam" id="PF00393">
    <property type="entry name" value="6PGD"/>
    <property type="match status" value="1"/>
</dbReference>
<keyword evidence="3" id="KW-0560">Oxidoreductase</keyword>
<dbReference type="InterPro" id="IPR006115">
    <property type="entry name" value="6PGDH_NADP-bd"/>
</dbReference>
<dbReference type="InterPro" id="IPR008927">
    <property type="entry name" value="6-PGluconate_DH-like_C_sf"/>
</dbReference>
<dbReference type="PRINTS" id="PR00076">
    <property type="entry name" value="6PGDHDRGNASE"/>
</dbReference>
<dbReference type="EMBL" id="RCCJ01000001">
    <property type="protein sequence ID" value="RLJ71452.1"/>
    <property type="molecule type" value="Genomic_DNA"/>
</dbReference>
<dbReference type="SUPFAM" id="SSF51735">
    <property type="entry name" value="NAD(P)-binding Rossmann-fold domains"/>
    <property type="match status" value="1"/>
</dbReference>
<dbReference type="NCBIfam" id="TIGR00872">
    <property type="entry name" value="gnd_rel"/>
    <property type="match status" value="1"/>
</dbReference>
<gene>
    <name evidence="6" type="ORF">BCF55_1754</name>
</gene>
<evidence type="ECO:0000256" key="2">
    <source>
        <dbReference type="ARBA" id="ARBA00008419"/>
    </source>
</evidence>
<evidence type="ECO:0000256" key="3">
    <source>
        <dbReference type="ARBA" id="ARBA00023002"/>
    </source>
</evidence>
<dbReference type="InterPro" id="IPR036291">
    <property type="entry name" value="NAD(P)-bd_dom_sf"/>
</dbReference>
<evidence type="ECO:0000313" key="6">
    <source>
        <dbReference type="EMBL" id="RLJ71452.1"/>
    </source>
</evidence>
<evidence type="ECO:0000256" key="4">
    <source>
        <dbReference type="ARBA" id="ARBA00023064"/>
    </source>
</evidence>
<dbReference type="SMART" id="SM01350">
    <property type="entry name" value="6PGD"/>
    <property type="match status" value="1"/>
</dbReference>
<dbReference type="RefSeq" id="WP_121012850.1">
    <property type="nucleotide sequence ID" value="NZ_RCCJ01000001.1"/>
</dbReference>
<name>A0A497XWC0_9AQUI</name>
<protein>
    <submittedName>
        <fullName evidence="6">6-phosphogluconate dehydrogenase (Decarboxylating)</fullName>
    </submittedName>
</protein>
<comment type="similarity">
    <text evidence="2">Belongs to the 6-phosphogluconate dehydrogenase family.</text>
</comment>
<dbReference type="GO" id="GO:0019521">
    <property type="term" value="P:D-gluconate metabolic process"/>
    <property type="evidence" value="ECO:0007669"/>
    <property type="project" value="UniProtKB-KW"/>
</dbReference>
<dbReference type="GO" id="GO:0004616">
    <property type="term" value="F:phosphogluconate dehydrogenase (decarboxylating) activity"/>
    <property type="evidence" value="ECO:0007669"/>
    <property type="project" value="InterPro"/>
</dbReference>
<dbReference type="OrthoDB" id="9804542at2"/>
<keyword evidence="4" id="KW-0311">Gluconate utilization</keyword>
<comment type="caution">
    <text evidence="6">The sequence shown here is derived from an EMBL/GenBank/DDBJ whole genome shotgun (WGS) entry which is preliminary data.</text>
</comment>
<evidence type="ECO:0000313" key="7">
    <source>
        <dbReference type="Proteomes" id="UP000267841"/>
    </source>
</evidence>
<reference evidence="6 7" key="1">
    <citation type="submission" date="2018-10" db="EMBL/GenBank/DDBJ databases">
        <title>Genomic Encyclopedia of Archaeal and Bacterial Type Strains, Phase II (KMG-II): from individual species to whole genera.</title>
        <authorList>
            <person name="Goeker M."/>
        </authorList>
    </citation>
    <scope>NUCLEOTIDE SEQUENCE [LARGE SCALE GENOMIC DNA]</scope>
    <source>
        <strain evidence="6 7">DSM 16510</strain>
    </source>
</reference>
<dbReference type="Pfam" id="PF03446">
    <property type="entry name" value="NAD_binding_2"/>
    <property type="match status" value="1"/>
</dbReference>
<dbReference type="InterPro" id="IPR006183">
    <property type="entry name" value="Pgluconate_DH"/>
</dbReference>
<proteinExistence type="inferred from homology"/>
<dbReference type="SUPFAM" id="SSF48179">
    <property type="entry name" value="6-phosphogluconate dehydrogenase C-terminal domain-like"/>
    <property type="match status" value="1"/>
</dbReference>
<dbReference type="InterPro" id="IPR004849">
    <property type="entry name" value="6DGDH_YqeC"/>
</dbReference>
<dbReference type="PANTHER" id="PTHR11811">
    <property type="entry name" value="6-PHOSPHOGLUCONATE DEHYDROGENASE"/>
    <property type="match status" value="1"/>
</dbReference>
<dbReference type="InterPro" id="IPR013328">
    <property type="entry name" value="6PGD_dom2"/>
</dbReference>
<keyword evidence="7" id="KW-1185">Reference proteome</keyword>
<accession>A0A497XWC0</accession>
<sequence>MEAKEIGIIGLGRMGLGIGRRLVRKGWKVLGYDRSSEARDKAEEGGIEVFEEVDFLCGEFSDRRLIWIMVPAPVVDEAISSLKPNLLEGDIVIDGGNSYYKDSVRRFNELSSVGVRFLDVGVSGGVWGEERGYCLMIGGEEKTFREIEDLFRDLSYGGDGYGYMGKPGSGHFVKMVHNGIEYGMMQAIAEGFELMKESGFGLDLKEVARVFTKGSVVSSWLMDLTYRSFEDFGDLEGVEPFVADSGEGRWTVQAAVELGVPLWVIADSLFNRFRSRQSDSFRDKLLAALRYEFGRHEVKRKDG</sequence>
<dbReference type="Gene3D" id="1.10.1040.10">
    <property type="entry name" value="N-(1-d-carboxylethyl)-l-norvaline Dehydrogenase, domain 2"/>
    <property type="match status" value="1"/>
</dbReference>
<evidence type="ECO:0000259" key="5">
    <source>
        <dbReference type="SMART" id="SM01350"/>
    </source>
</evidence>
<dbReference type="Proteomes" id="UP000267841">
    <property type="component" value="Unassembled WGS sequence"/>
</dbReference>
<comment type="pathway">
    <text evidence="1">Carbohydrate degradation; pentose phosphate pathway.</text>
</comment>
<dbReference type="InterPro" id="IPR006114">
    <property type="entry name" value="6PGDH_C"/>
</dbReference>
<dbReference type="AlphaFoldDB" id="A0A497XWC0"/>
<dbReference type="GO" id="GO:0006098">
    <property type="term" value="P:pentose-phosphate shunt"/>
    <property type="evidence" value="ECO:0007669"/>
    <property type="project" value="InterPro"/>
</dbReference>
<dbReference type="Gene3D" id="3.40.50.720">
    <property type="entry name" value="NAD(P)-binding Rossmann-like Domain"/>
    <property type="match status" value="1"/>
</dbReference>
<feature type="domain" description="6-phosphogluconate dehydrogenase C-terminal" evidence="5">
    <location>
        <begin position="170"/>
        <end position="303"/>
    </location>
</feature>
<organism evidence="6 7">
    <name type="scientific">Hydrogenivirga caldilitoris</name>
    <dbReference type="NCBI Taxonomy" id="246264"/>
    <lineage>
        <taxon>Bacteria</taxon>
        <taxon>Pseudomonadati</taxon>
        <taxon>Aquificota</taxon>
        <taxon>Aquificia</taxon>
        <taxon>Aquificales</taxon>
        <taxon>Aquificaceae</taxon>
        <taxon>Hydrogenivirga</taxon>
    </lineage>
</organism>
<evidence type="ECO:0000256" key="1">
    <source>
        <dbReference type="ARBA" id="ARBA00004959"/>
    </source>
</evidence>
<dbReference type="GO" id="GO:0050661">
    <property type="term" value="F:NADP binding"/>
    <property type="evidence" value="ECO:0007669"/>
    <property type="project" value="InterPro"/>
</dbReference>